<name>A0A4R7F8H7_9FLAO</name>
<dbReference type="InterPro" id="IPR046219">
    <property type="entry name" value="DUF6252"/>
</dbReference>
<dbReference type="Proteomes" id="UP000295215">
    <property type="component" value="Unassembled WGS sequence"/>
</dbReference>
<dbReference type="PROSITE" id="PS51257">
    <property type="entry name" value="PROKAR_LIPOPROTEIN"/>
    <property type="match status" value="1"/>
</dbReference>
<dbReference type="RefSeq" id="WP_133712100.1">
    <property type="nucleotide sequence ID" value="NZ_SOAG01000007.1"/>
</dbReference>
<organism evidence="1 2">
    <name type="scientific">Myroides indicus</name>
    <dbReference type="NCBI Taxonomy" id="1323422"/>
    <lineage>
        <taxon>Bacteria</taxon>
        <taxon>Pseudomonadati</taxon>
        <taxon>Bacteroidota</taxon>
        <taxon>Flavobacteriia</taxon>
        <taxon>Flavobacteriales</taxon>
        <taxon>Flavobacteriaceae</taxon>
        <taxon>Myroides</taxon>
    </lineage>
</organism>
<gene>
    <name evidence="1" type="ORF">C8P70_10758</name>
</gene>
<sequence>MKKIFGILAVALAFVACENDVKFATPGMHAQMTLDAITDTTALNQSPYNRFTEYRPQDFKALVVSGKGLVIEAVTDSTKLMITVPEYEFGTKYEFDKTKGIFAEYFLLDDDEKVIGSYGTDIKGKDEKEIENPGFVIFDVAEKQVPGSISGRFVINMNASLLPPDETGGVGEMPDDIPDGAAVVFIKKKYVDKKSFQDGVFFRIPLGEAK</sequence>
<dbReference type="EMBL" id="SOAG01000007">
    <property type="protein sequence ID" value="TDS62089.1"/>
    <property type="molecule type" value="Genomic_DNA"/>
</dbReference>
<protein>
    <submittedName>
        <fullName evidence="1">Uncharacterized protein</fullName>
    </submittedName>
</protein>
<accession>A0A4R7F8H7</accession>
<keyword evidence="2" id="KW-1185">Reference proteome</keyword>
<dbReference type="Pfam" id="PF19765">
    <property type="entry name" value="DUF6252"/>
    <property type="match status" value="1"/>
</dbReference>
<dbReference type="OrthoDB" id="1448607at2"/>
<proteinExistence type="predicted"/>
<evidence type="ECO:0000313" key="2">
    <source>
        <dbReference type="Proteomes" id="UP000295215"/>
    </source>
</evidence>
<dbReference type="AlphaFoldDB" id="A0A4R7F8H7"/>
<comment type="caution">
    <text evidence="1">The sequence shown here is derived from an EMBL/GenBank/DDBJ whole genome shotgun (WGS) entry which is preliminary data.</text>
</comment>
<reference evidence="1 2" key="1">
    <citation type="submission" date="2019-03" db="EMBL/GenBank/DDBJ databases">
        <title>Genomic Encyclopedia of Archaeal and Bacterial Type Strains, Phase II (KMG-II): from individual species to whole genera.</title>
        <authorList>
            <person name="Goeker M."/>
        </authorList>
    </citation>
    <scope>NUCLEOTIDE SEQUENCE [LARGE SCALE GENOMIC DNA]</scope>
    <source>
        <strain evidence="1 2">DSM 28213</strain>
    </source>
</reference>
<evidence type="ECO:0000313" key="1">
    <source>
        <dbReference type="EMBL" id="TDS62089.1"/>
    </source>
</evidence>